<organism evidence="2 3">
    <name type="scientific">Actinomyces respiraculi</name>
    <dbReference type="NCBI Taxonomy" id="2744574"/>
    <lineage>
        <taxon>Bacteria</taxon>
        <taxon>Bacillati</taxon>
        <taxon>Actinomycetota</taxon>
        <taxon>Actinomycetes</taxon>
        <taxon>Actinomycetales</taxon>
        <taxon>Actinomycetaceae</taxon>
        <taxon>Actinomyces</taxon>
    </lineage>
</organism>
<proteinExistence type="predicted"/>
<evidence type="ECO:0000313" key="2">
    <source>
        <dbReference type="EMBL" id="QPL05840.1"/>
    </source>
</evidence>
<keyword evidence="1" id="KW-0732">Signal</keyword>
<accession>A0A7T0PXG9</accession>
<protein>
    <submittedName>
        <fullName evidence="2">Prevent-host-death protein</fullName>
    </submittedName>
</protein>
<dbReference type="Pfam" id="PF18986">
    <property type="entry name" value="DUF5719"/>
    <property type="match status" value="1"/>
</dbReference>
<dbReference type="InterPro" id="IPR006311">
    <property type="entry name" value="TAT_signal"/>
</dbReference>
<gene>
    <name evidence="2" type="ORF">ID810_02400</name>
</gene>
<dbReference type="EMBL" id="CP063989">
    <property type="protein sequence ID" value="QPL05840.1"/>
    <property type="molecule type" value="Genomic_DNA"/>
</dbReference>
<feature type="signal peptide" evidence="1">
    <location>
        <begin position="1"/>
        <end position="29"/>
    </location>
</feature>
<dbReference type="KEGG" id="arep:ID810_02400"/>
<dbReference type="InterPro" id="IPR043777">
    <property type="entry name" value="DUF5719"/>
</dbReference>
<dbReference type="RefSeq" id="WP_166856201.1">
    <property type="nucleotide sequence ID" value="NZ_CP063989.1"/>
</dbReference>
<reference evidence="2 3" key="1">
    <citation type="submission" date="2020-11" db="EMBL/GenBank/DDBJ databases">
        <title>Actinomyces sp. ZJ750.</title>
        <authorList>
            <person name="Zhou J."/>
        </authorList>
    </citation>
    <scope>NUCLEOTIDE SEQUENCE [LARGE SCALE GENOMIC DNA]</scope>
    <source>
        <strain evidence="2 3">ZJ750</strain>
    </source>
</reference>
<dbReference type="AlphaFoldDB" id="A0A7T0PXG9"/>
<dbReference type="Proteomes" id="UP000594637">
    <property type="component" value="Chromosome"/>
</dbReference>
<evidence type="ECO:0000256" key="1">
    <source>
        <dbReference type="SAM" id="SignalP"/>
    </source>
</evidence>
<sequence>MSTTARALLRRTAALTLGLALAAATGALAWWGTVTPTLPMSQVLADSQAAPAADTVYVCPAAPADTIGAVELGRTTSTTALTPLDPAATVTWNGERLAPSTTVLDAADGGVLIARPRGQDAVSVAGAVTTLTADGDLRGLTTAACVPPQATAWIVGGSGAPGTSSELRLTNPGTTTVTAAISLYGPTGPVATTTANHVAVPAGETVSVLLEAAAPGQGRLAVFVEADGGLLVPVLVTETLDGETAGGVDVLTSGAAPATDLTIPGVALVAPAEQGQVADESTGATASDAPVLRIVNPGESPATVSVSTLGADGEEPLRGATALVVDPGAVFDVALTGLAPGDYGVRMRSDAPVTGAVRLVRSAGEYPARSGSLVHDVAWIQAQTGAATRAGTLALPHGQALTSQLVLTNTAPAPATVTLTSDDGTILREVSIPGSSTLSLPVSELGETADALSVIGLSAPEGTEVVTALVTTTQVEGEAAGTLIGVLTPVTEASRASARQVLLR</sequence>
<feature type="chain" id="PRO_5032467593" evidence="1">
    <location>
        <begin position="30"/>
        <end position="504"/>
    </location>
</feature>
<name>A0A7T0PXG9_9ACTO</name>
<evidence type="ECO:0000313" key="3">
    <source>
        <dbReference type="Proteomes" id="UP000594637"/>
    </source>
</evidence>
<dbReference type="PROSITE" id="PS51318">
    <property type="entry name" value="TAT"/>
    <property type="match status" value="1"/>
</dbReference>
<keyword evidence="3" id="KW-1185">Reference proteome</keyword>